<protein>
    <recommendedName>
        <fullName evidence="5">Lipoprotein</fullName>
    </recommendedName>
</protein>
<dbReference type="Proteomes" id="UP000019146">
    <property type="component" value="Chromosome 1"/>
</dbReference>
<evidence type="ECO:0000256" key="2">
    <source>
        <dbReference type="SAM" id="SignalP"/>
    </source>
</evidence>
<feature type="compositionally biased region" description="Low complexity" evidence="1">
    <location>
        <begin position="41"/>
        <end position="94"/>
    </location>
</feature>
<feature type="chain" id="PRO_5006054104" description="Lipoprotein" evidence="2">
    <location>
        <begin position="34"/>
        <end position="114"/>
    </location>
</feature>
<dbReference type="EMBL" id="CP012746">
    <property type="protein sequence ID" value="ALL65763.1"/>
    <property type="molecule type" value="Genomic_DNA"/>
</dbReference>
<evidence type="ECO:0000313" key="3">
    <source>
        <dbReference type="EMBL" id="ALL65763.1"/>
    </source>
</evidence>
<accession>A0A0P0RBP7</accession>
<reference evidence="3 4" key="1">
    <citation type="journal article" date="2014" name="Genome Announc.">
        <title>Draft Genome Sequence of the Haloacid-Degrading Burkholderia caribensis Strain MBA4.</title>
        <authorList>
            <person name="Pan Y."/>
            <person name="Kong K.F."/>
            <person name="Tsang J.S."/>
        </authorList>
    </citation>
    <scope>NUCLEOTIDE SEQUENCE [LARGE SCALE GENOMIC DNA]</scope>
    <source>
        <strain evidence="3 4">MBA4</strain>
    </source>
</reference>
<proteinExistence type="predicted"/>
<sequence>MTMPALHKTAHSPQRKRLHWMLVVIAASTAVTACSDDASMQASQEQNQPQQTQRAQQPALATTFNAPPTPSTSAAGTTLQAPQSPAAQAQTAFPGGASAADSVVLAPPVIHTVD</sequence>
<evidence type="ECO:0000256" key="1">
    <source>
        <dbReference type="SAM" id="MobiDB-lite"/>
    </source>
</evidence>
<dbReference type="KEGG" id="bcai:K788_0006459"/>
<gene>
    <name evidence="3" type="ORF">K788_0006459</name>
</gene>
<dbReference type="AlphaFoldDB" id="A0A0P0RBP7"/>
<evidence type="ECO:0000313" key="4">
    <source>
        <dbReference type="Proteomes" id="UP000019146"/>
    </source>
</evidence>
<evidence type="ECO:0008006" key="5">
    <source>
        <dbReference type="Google" id="ProtNLM"/>
    </source>
</evidence>
<keyword evidence="2" id="KW-0732">Signal</keyword>
<name>A0A0P0RBP7_9BURK</name>
<feature type="signal peptide" evidence="2">
    <location>
        <begin position="1"/>
        <end position="33"/>
    </location>
</feature>
<organism evidence="3 4">
    <name type="scientific">Paraburkholderia caribensis MBA4</name>
    <dbReference type="NCBI Taxonomy" id="1323664"/>
    <lineage>
        <taxon>Bacteria</taxon>
        <taxon>Pseudomonadati</taxon>
        <taxon>Pseudomonadota</taxon>
        <taxon>Betaproteobacteria</taxon>
        <taxon>Burkholderiales</taxon>
        <taxon>Burkholderiaceae</taxon>
        <taxon>Paraburkholderia</taxon>
    </lineage>
</organism>
<feature type="region of interest" description="Disordered" evidence="1">
    <location>
        <begin position="37"/>
        <end position="98"/>
    </location>
</feature>